<dbReference type="OMA" id="KYCLYHN"/>
<dbReference type="InterPro" id="IPR001180">
    <property type="entry name" value="CNH_dom"/>
</dbReference>
<keyword evidence="8" id="KW-1185">Reference proteome</keyword>
<feature type="compositionally biased region" description="Basic and acidic residues" evidence="5">
    <location>
        <begin position="968"/>
        <end position="982"/>
    </location>
</feature>
<name>A0A1J1GTH4_PLAGA</name>
<keyword evidence="3" id="KW-0963">Cytoplasm</keyword>
<dbReference type="PANTHER" id="PTHR12894">
    <property type="entry name" value="CNH DOMAIN CONTAINING"/>
    <property type="match status" value="1"/>
</dbReference>
<evidence type="ECO:0000259" key="6">
    <source>
        <dbReference type="PROSITE" id="PS50219"/>
    </source>
</evidence>
<dbReference type="OrthoDB" id="5325112at2759"/>
<proteinExistence type="predicted"/>
<evidence type="ECO:0000256" key="4">
    <source>
        <dbReference type="ARBA" id="ARBA00022927"/>
    </source>
</evidence>
<dbReference type="PROSITE" id="PS50219">
    <property type="entry name" value="CNH"/>
    <property type="match status" value="1"/>
</dbReference>
<gene>
    <name evidence="7" type="ORF">PGAL8A_00295600</name>
</gene>
<evidence type="ECO:0000256" key="5">
    <source>
        <dbReference type="SAM" id="MobiDB-lite"/>
    </source>
</evidence>
<dbReference type="GO" id="GO:0016020">
    <property type="term" value="C:membrane"/>
    <property type="evidence" value="ECO:0007669"/>
    <property type="project" value="TreeGrafter"/>
</dbReference>
<dbReference type="RefSeq" id="XP_028528559.1">
    <property type="nucleotide sequence ID" value="XM_028671958.1"/>
</dbReference>
<dbReference type="GO" id="GO:0034058">
    <property type="term" value="P:endosomal vesicle fusion"/>
    <property type="evidence" value="ECO:0007669"/>
    <property type="project" value="TreeGrafter"/>
</dbReference>
<dbReference type="GO" id="GO:0006914">
    <property type="term" value="P:autophagy"/>
    <property type="evidence" value="ECO:0007669"/>
    <property type="project" value="TreeGrafter"/>
</dbReference>
<evidence type="ECO:0000313" key="7">
    <source>
        <dbReference type="EMBL" id="CRG95751.1"/>
    </source>
</evidence>
<feature type="region of interest" description="Disordered" evidence="5">
    <location>
        <begin position="963"/>
        <end position="982"/>
    </location>
</feature>
<feature type="domain" description="CNH" evidence="6">
    <location>
        <begin position="14"/>
        <end position="277"/>
    </location>
</feature>
<reference evidence="7" key="1">
    <citation type="submission" date="2015-04" db="EMBL/GenBank/DDBJ databases">
        <authorList>
            <consortium name="Pathogen Informatics"/>
        </authorList>
    </citation>
    <scope>NUCLEOTIDE SEQUENCE [LARGE SCALE GENOMIC DNA]</scope>
    <source>
        <strain evidence="7">8A</strain>
    </source>
</reference>
<comment type="caution">
    <text evidence="7">The sequence shown here is derived from an EMBL/GenBank/DDBJ whole genome shotgun (WGS) entry which is preliminary data.</text>
</comment>
<dbReference type="EMBL" id="CVMV01000045">
    <property type="protein sequence ID" value="CRG95751.1"/>
    <property type="molecule type" value="Genomic_DNA"/>
</dbReference>
<accession>A0A1J1GTH4</accession>
<comment type="subcellular location">
    <subcellularLocation>
        <location evidence="1">Cytoplasm</location>
    </subcellularLocation>
</comment>
<evidence type="ECO:0000313" key="8">
    <source>
        <dbReference type="Proteomes" id="UP000220797"/>
    </source>
</evidence>
<dbReference type="AlphaFoldDB" id="A0A1J1GTH4"/>
<evidence type="ECO:0000256" key="2">
    <source>
        <dbReference type="ARBA" id="ARBA00022448"/>
    </source>
</evidence>
<evidence type="ECO:0000256" key="3">
    <source>
        <dbReference type="ARBA" id="ARBA00022490"/>
    </source>
</evidence>
<keyword evidence="2" id="KW-0813">Transport</keyword>
<protein>
    <recommendedName>
        <fullName evidence="6">CNH domain-containing protein</fullName>
    </recommendedName>
</protein>
<sequence>MDLFKVDSADINLTFDITFSCILNNDFYICSKDGRIYKYQIKINREKSNIELKYEENYLIKSNKTISKIVINENESVVIILIDDFLYFVKNFNFQILNLISKNVTSFYINESNKSDLLIFTKKKMQFYKYDNETYIVFKEMYFSDNILSILWVEHSLFLTLNKKYYLLNLKNNEKVLLYNHEYDQIYKYITLINMNEIFIVCDLYIGVFYDISTSMPSKKNTITLSDNIKHITAFHFFLCCLNSKGIMDFYNINNQQHVQSVDLNDYLDIVINYSYVSHNLFSIFDFSKSNEEKSNNNFVKENIEKKFKLEKFDDNNYEKNELDDLNILPNTKTYNFLQNNIYLINNKRLKVICCIELYKYLYKCIEQKKIDKGFLLIENYNFENESHRENILSEYNKACGYYYFKNLNFSIAFLHFEKTYINIFFLLFFWFNDFNEEHKRKIKNEEKKKIEENINNNFKLFLPSLCTIEELIDHNYLNYINEKSDFSVKEENKNNNLFNEISKTKEKILYIANNCLIKYLLSKRDYIYENKENIKICINNSENQKDTTYKENDYYLYTHDLIDNILLKLMIKNNYINYSSFIMKTINLNLNVDECVDFLRSRYKFIEIVLIYIRFEYYEKAIEMCLFILQYYNRKNNEITEENFKNDVSNVNEYVNKSVNNIELENKENDKYLYWINYLEKQNFKSKIDKNNSLNCILREIYNVIIILNDNVHIINVEQSKIKKLFEYSFQFLIKYNENLFFDFIINKNFLLRPDEILNIFKKLEKNRSNIKIKYYMQKYVTSYLKYDKYNNNINTALAESYINDTEKSIFYRKKKLLKILYSNYPIDTNYLIQIIKDPQLNLVKAILLGKIHRHYDSLAILSEEGFQICEKYCHYYNFLLKKFFKRISEENYEKIFFSIYNNDRNIYYELLKNNGEIKLESPTHFLKKKNKKVNKNFIKEITMEYHKYSYISMNKSIMKKMKEKKNRNDKEKENEKEEEAKKDEFDYMSRLIKEEESNSSDDITNFNEDYFIDNYSYDSFEETSSDISSNSLSDFSDDNNIPNLNISENETKKKKGIKKQKKNTYEKLYGDKHKNKEIDLLNYFKVYRNSKNRSGGFFFLLVKVYMDKYIKLKFNDEKKKQYKKNILYILNKYSNHDDFDNIYIFKLIPEEWKISEISNFLNFNLKKKMNINMNLQIYHNLIKSHYLNISYDLIKKKEERILIKDKIICNVCNTPIVEKSFAYFSEKLIIHTYCLEKYDEENYN</sequence>
<dbReference type="GO" id="GO:0015031">
    <property type="term" value="P:protein transport"/>
    <property type="evidence" value="ECO:0007669"/>
    <property type="project" value="UniProtKB-KW"/>
</dbReference>
<dbReference type="VEuPathDB" id="PlasmoDB:PGAL8A_00295600"/>
<dbReference type="GO" id="GO:0005737">
    <property type="term" value="C:cytoplasm"/>
    <property type="evidence" value="ECO:0007669"/>
    <property type="project" value="UniProtKB-SubCell"/>
</dbReference>
<dbReference type="PANTHER" id="PTHR12894:SF27">
    <property type="entry name" value="TRANSFORMING GROWTH FACTOR-BETA RECEPTOR-ASSOCIATED PROTEIN 1"/>
    <property type="match status" value="1"/>
</dbReference>
<dbReference type="GeneID" id="39731489"/>
<evidence type="ECO:0000256" key="1">
    <source>
        <dbReference type="ARBA" id="ARBA00004496"/>
    </source>
</evidence>
<organism evidence="7 8">
    <name type="scientific">Plasmodium gallinaceum</name>
    <dbReference type="NCBI Taxonomy" id="5849"/>
    <lineage>
        <taxon>Eukaryota</taxon>
        <taxon>Sar</taxon>
        <taxon>Alveolata</taxon>
        <taxon>Apicomplexa</taxon>
        <taxon>Aconoidasida</taxon>
        <taxon>Haemosporida</taxon>
        <taxon>Plasmodiidae</taxon>
        <taxon>Plasmodium</taxon>
        <taxon>Plasmodium (Haemamoeba)</taxon>
    </lineage>
</organism>
<dbReference type="Proteomes" id="UP000220797">
    <property type="component" value="Unassembled WGS sequence"/>
</dbReference>
<keyword evidence="4" id="KW-0653">Protein transport</keyword>
<dbReference type="InterPro" id="IPR032914">
    <property type="entry name" value="Vam6/VPS39/TRAP1"/>
</dbReference>